<feature type="transmembrane region" description="Helical" evidence="2">
    <location>
        <begin position="6"/>
        <end position="28"/>
    </location>
</feature>
<evidence type="ECO:0000313" key="3">
    <source>
        <dbReference type="Proteomes" id="UP000095280"/>
    </source>
</evidence>
<feature type="region of interest" description="Disordered" evidence="1">
    <location>
        <begin position="434"/>
        <end position="461"/>
    </location>
</feature>
<dbReference type="AlphaFoldDB" id="A0A1I8FD98"/>
<keyword evidence="2" id="KW-1133">Transmembrane helix</keyword>
<evidence type="ECO:0000256" key="2">
    <source>
        <dbReference type="SAM" id="Phobius"/>
    </source>
</evidence>
<feature type="transmembrane region" description="Helical" evidence="2">
    <location>
        <begin position="49"/>
        <end position="69"/>
    </location>
</feature>
<protein>
    <submittedName>
        <fullName evidence="4">Lipase_3 domain-containing protein</fullName>
    </submittedName>
</protein>
<feature type="transmembrane region" description="Helical" evidence="2">
    <location>
        <begin position="358"/>
        <end position="380"/>
    </location>
</feature>
<name>A0A1I8FD98_9PLAT</name>
<reference evidence="4" key="1">
    <citation type="submission" date="2016-11" db="UniProtKB">
        <authorList>
            <consortium name="WormBaseParasite"/>
        </authorList>
    </citation>
    <scope>IDENTIFICATION</scope>
</reference>
<keyword evidence="3" id="KW-1185">Reference proteome</keyword>
<accession>A0A1I8FD98</accession>
<keyword evidence="2" id="KW-0472">Membrane</keyword>
<dbReference type="Proteomes" id="UP000095280">
    <property type="component" value="Unplaced"/>
</dbReference>
<proteinExistence type="predicted"/>
<dbReference type="WBParaSite" id="maker-unitig_30139-snap-gene-0.2-mRNA-1">
    <property type="protein sequence ID" value="maker-unitig_30139-snap-gene-0.2-mRNA-1"/>
    <property type="gene ID" value="maker-unitig_30139-snap-gene-0.2"/>
</dbReference>
<feature type="transmembrane region" description="Helical" evidence="2">
    <location>
        <begin position="109"/>
        <end position="129"/>
    </location>
</feature>
<keyword evidence="2" id="KW-0812">Transmembrane</keyword>
<evidence type="ECO:0000256" key="1">
    <source>
        <dbReference type="SAM" id="MobiDB-lite"/>
    </source>
</evidence>
<feature type="transmembrane region" description="Helical" evidence="2">
    <location>
        <begin position="263"/>
        <end position="288"/>
    </location>
</feature>
<feature type="transmembrane region" description="Helical" evidence="2">
    <location>
        <begin position="324"/>
        <end position="346"/>
    </location>
</feature>
<evidence type="ECO:0000313" key="4">
    <source>
        <dbReference type="WBParaSite" id="maker-unitig_30139-snap-gene-0.2-mRNA-1"/>
    </source>
</evidence>
<sequence>AVLPTIVTLLLTRSVYYTIAYHVFHLLLSRENFNCLSDFIHRRFNSIGLANVSATLMLAYEICQLVLMYNQTAREMSSMIGSSFQFWLVCLSCITFCMAVCGTGSLVKICLLIYGLSIIVYFWIFRFLFVMEEPKTHFAAWQLKSFETRREQAMSTPDTLLYESNIICSLLAAPLLHTASRLDQTEYTVYQPHTSDRVHSLPVSYTFIANRRFAASESLSALSYSTSLFALRAKEGCDQVAAGISCHYGMLSKAMTSHASLKALYPVVDFLSACWLGGVKVVATAHAATRSRMMRSFRWAHMTRWRRQNGLILFRGCRLIDLQIYVYNTFIVALTWCTLLFCLDNLPLDPSVLKVQFANYLILDLRFMIFLNATLLGLTFRRLSRSVLYWILALSRPAVLLPDPVGRHADRRHPSLQADDADLQVPRRLAAPELLQENPAPPGDQRRPENCRSRGAAPGGFRRILPDHRGLTWYLAASAPAACLNSQLAVLKSPIYCIGDLASVNFARRISSGLVNWVAHLLKPPPGLRCSRSAAASAAPAARNPCLWRRLSKNATAAAAAGSSAADASASTGGTGHNVHREQLVREKYTREETELVLSSLAEAGLRQRLIDGQQADERV</sequence>
<feature type="transmembrane region" description="Helical" evidence="2">
    <location>
        <begin position="84"/>
        <end position="102"/>
    </location>
</feature>
<organism evidence="3 4">
    <name type="scientific">Macrostomum lignano</name>
    <dbReference type="NCBI Taxonomy" id="282301"/>
    <lineage>
        <taxon>Eukaryota</taxon>
        <taxon>Metazoa</taxon>
        <taxon>Spiralia</taxon>
        <taxon>Lophotrochozoa</taxon>
        <taxon>Platyhelminthes</taxon>
        <taxon>Rhabditophora</taxon>
        <taxon>Macrostomorpha</taxon>
        <taxon>Macrostomida</taxon>
        <taxon>Macrostomidae</taxon>
        <taxon>Macrostomum</taxon>
    </lineage>
</organism>